<name>A0A061RB47_9CHLO</name>
<feature type="compositionally biased region" description="Gly residues" evidence="1">
    <location>
        <begin position="261"/>
        <end position="270"/>
    </location>
</feature>
<evidence type="ECO:0000256" key="2">
    <source>
        <dbReference type="SAM" id="Phobius"/>
    </source>
</evidence>
<protein>
    <submittedName>
        <fullName evidence="3">Uncharacterized protein</fullName>
    </submittedName>
</protein>
<proteinExistence type="predicted"/>
<feature type="transmembrane region" description="Helical" evidence="2">
    <location>
        <begin position="85"/>
        <end position="107"/>
    </location>
</feature>
<reference evidence="3" key="1">
    <citation type="submission" date="2014-05" db="EMBL/GenBank/DDBJ databases">
        <title>The transcriptome of the halophilic microalga Tetraselmis sp. GSL018 isolated from the Great Salt Lake, Utah.</title>
        <authorList>
            <person name="Jinkerson R.E."/>
            <person name="D'Adamo S."/>
            <person name="Posewitz M.C."/>
        </authorList>
    </citation>
    <scope>NUCLEOTIDE SEQUENCE</scope>
    <source>
        <strain evidence="3">GSL018</strain>
    </source>
</reference>
<keyword evidence="2" id="KW-0812">Transmembrane</keyword>
<feature type="region of interest" description="Disordered" evidence="1">
    <location>
        <begin position="205"/>
        <end position="276"/>
    </location>
</feature>
<evidence type="ECO:0000313" key="3">
    <source>
        <dbReference type="EMBL" id="JAC69178.1"/>
    </source>
</evidence>
<keyword evidence="2" id="KW-0472">Membrane</keyword>
<evidence type="ECO:0000256" key="1">
    <source>
        <dbReference type="SAM" id="MobiDB-lite"/>
    </source>
</evidence>
<dbReference type="AlphaFoldDB" id="A0A061RB47"/>
<feature type="region of interest" description="Disordered" evidence="1">
    <location>
        <begin position="117"/>
        <end position="185"/>
    </location>
</feature>
<sequence>MTSNSLTVDFQANLSSTPMPEQSLRTSPSRENIDGGLLTCFNKEVQKAYSCSRSSYCCGSGLVDGPSQWDKCCISENPGDHKLGLWWTLGLCMFVMILVAVGVVLYLERWRRGALSKDSRAAEPEVDAERASPGLQMSDEGWRRGKKARALQGTPAPSELSSQATPQLLAVGSPDGGPLDATPSSPPVFIGELYLQASPGASPVAFPGAYPDSPRLPGEELSPAQPRALLPAGSALREQGSPLRPVDRNIRQGQRGALSPGCGGSGGDGPSAGKEN</sequence>
<organism evidence="3">
    <name type="scientific">Tetraselmis sp. GSL018</name>
    <dbReference type="NCBI Taxonomy" id="582737"/>
    <lineage>
        <taxon>Eukaryota</taxon>
        <taxon>Viridiplantae</taxon>
        <taxon>Chlorophyta</taxon>
        <taxon>core chlorophytes</taxon>
        <taxon>Chlorodendrophyceae</taxon>
        <taxon>Chlorodendrales</taxon>
        <taxon>Chlorodendraceae</taxon>
        <taxon>Tetraselmis</taxon>
    </lineage>
</organism>
<dbReference type="EMBL" id="GBEZ01017132">
    <property type="protein sequence ID" value="JAC69178.1"/>
    <property type="molecule type" value="Transcribed_RNA"/>
</dbReference>
<accession>A0A061RB47</accession>
<gene>
    <name evidence="3" type="ORF">TSPGSL018_6993</name>
</gene>
<feature type="compositionally biased region" description="Basic and acidic residues" evidence="1">
    <location>
        <begin position="117"/>
        <end position="130"/>
    </location>
</feature>
<keyword evidence="2" id="KW-1133">Transmembrane helix</keyword>